<sequence length="117" mass="13523">MSDAKWSFTRVGKFWQPHREPKADENTLLAVETLIIPFGNREDSVRNGLRTWREDSRRYGVGYVVTTASASIKKISEEEMEIGDMYGQFEDARLPVDEFEKMLESFADALAEYHAKK</sequence>
<name>A0ABN3N276_9ACTN</name>
<gene>
    <name evidence="1" type="ORF">GCM10010406_56050</name>
</gene>
<dbReference type="RefSeq" id="WP_344386309.1">
    <property type="nucleotide sequence ID" value="NZ_BAAATA010000078.1"/>
</dbReference>
<accession>A0ABN3N276</accession>
<evidence type="ECO:0000313" key="2">
    <source>
        <dbReference type="Proteomes" id="UP001501358"/>
    </source>
</evidence>
<keyword evidence="2" id="KW-1185">Reference proteome</keyword>
<organism evidence="1 2">
    <name type="scientific">Streptomyces thermolineatus</name>
    <dbReference type="NCBI Taxonomy" id="44033"/>
    <lineage>
        <taxon>Bacteria</taxon>
        <taxon>Bacillati</taxon>
        <taxon>Actinomycetota</taxon>
        <taxon>Actinomycetes</taxon>
        <taxon>Kitasatosporales</taxon>
        <taxon>Streptomycetaceae</taxon>
        <taxon>Streptomyces</taxon>
    </lineage>
</organism>
<dbReference type="EMBL" id="BAAATA010000078">
    <property type="protein sequence ID" value="GAA2513116.1"/>
    <property type="molecule type" value="Genomic_DNA"/>
</dbReference>
<comment type="caution">
    <text evidence="1">The sequence shown here is derived from an EMBL/GenBank/DDBJ whole genome shotgun (WGS) entry which is preliminary data.</text>
</comment>
<proteinExistence type="predicted"/>
<protein>
    <submittedName>
        <fullName evidence="1">Uncharacterized protein</fullName>
    </submittedName>
</protein>
<dbReference type="Proteomes" id="UP001501358">
    <property type="component" value="Unassembled WGS sequence"/>
</dbReference>
<evidence type="ECO:0000313" key="1">
    <source>
        <dbReference type="EMBL" id="GAA2513116.1"/>
    </source>
</evidence>
<reference evidence="1 2" key="1">
    <citation type="journal article" date="2019" name="Int. J. Syst. Evol. Microbiol.">
        <title>The Global Catalogue of Microorganisms (GCM) 10K type strain sequencing project: providing services to taxonomists for standard genome sequencing and annotation.</title>
        <authorList>
            <consortium name="The Broad Institute Genomics Platform"/>
            <consortium name="The Broad Institute Genome Sequencing Center for Infectious Disease"/>
            <person name="Wu L."/>
            <person name="Ma J."/>
        </authorList>
    </citation>
    <scope>NUCLEOTIDE SEQUENCE [LARGE SCALE GENOMIC DNA]</scope>
    <source>
        <strain evidence="1 2">JCM 6307</strain>
    </source>
</reference>